<keyword evidence="7" id="KW-0288">FMN</keyword>
<feature type="binding site" evidence="7">
    <location>
        <begin position="125"/>
        <end position="127"/>
    </location>
    <ligand>
        <name>FMN</name>
        <dbReference type="ChEBI" id="CHEBI:58210"/>
    </ligand>
</feature>
<evidence type="ECO:0000256" key="1">
    <source>
        <dbReference type="ARBA" id="ARBA00005044"/>
    </source>
</evidence>
<dbReference type="GO" id="GO:0008652">
    <property type="term" value="P:amino acid biosynthetic process"/>
    <property type="evidence" value="ECO:0007669"/>
    <property type="project" value="UniProtKB-KW"/>
</dbReference>
<keyword evidence="6 7" id="KW-0456">Lyase</keyword>
<evidence type="ECO:0000313" key="9">
    <source>
        <dbReference type="EMBL" id="PHQ29160.1"/>
    </source>
</evidence>
<dbReference type="EMBL" id="NQXA01000008">
    <property type="protein sequence ID" value="PHQ29160.1"/>
    <property type="molecule type" value="Genomic_DNA"/>
</dbReference>
<protein>
    <recommendedName>
        <fullName evidence="3 7">Chorismate synthase</fullName>
        <shortName evidence="7">CS</shortName>
        <ecNumber evidence="3 7">4.2.3.5</ecNumber>
    </recommendedName>
    <alternativeName>
        <fullName evidence="7">5-enolpyruvylshikimate-3-phosphate phospholyase</fullName>
    </alternativeName>
</protein>
<evidence type="ECO:0000313" key="10">
    <source>
        <dbReference type="Proteomes" id="UP000229433"/>
    </source>
</evidence>
<dbReference type="PROSITE" id="PS00787">
    <property type="entry name" value="CHORISMATE_SYNTHASE_1"/>
    <property type="match status" value="1"/>
</dbReference>
<dbReference type="Pfam" id="PF01264">
    <property type="entry name" value="Chorismate_synt"/>
    <property type="match status" value="1"/>
</dbReference>
<dbReference type="AlphaFoldDB" id="A0A2G1VRA8"/>
<organism evidence="9 10">
    <name type="scientific">Leeuwenhoekiella nanhaiensis</name>
    <dbReference type="NCBI Taxonomy" id="1655491"/>
    <lineage>
        <taxon>Bacteria</taxon>
        <taxon>Pseudomonadati</taxon>
        <taxon>Bacteroidota</taxon>
        <taxon>Flavobacteriia</taxon>
        <taxon>Flavobacteriales</taxon>
        <taxon>Flavobacteriaceae</taxon>
        <taxon>Leeuwenhoekiella</taxon>
    </lineage>
</organism>
<proteinExistence type="inferred from homology"/>
<feature type="binding site" evidence="7">
    <location>
        <position position="54"/>
    </location>
    <ligand>
        <name>NADP(+)</name>
        <dbReference type="ChEBI" id="CHEBI:58349"/>
    </ligand>
</feature>
<dbReference type="NCBIfam" id="NF003793">
    <property type="entry name" value="PRK05382.1"/>
    <property type="match status" value="1"/>
</dbReference>
<dbReference type="GO" id="GO:0009073">
    <property type="term" value="P:aromatic amino acid family biosynthetic process"/>
    <property type="evidence" value="ECO:0007669"/>
    <property type="project" value="UniProtKB-KW"/>
</dbReference>
<dbReference type="InterPro" id="IPR000453">
    <property type="entry name" value="Chorismate_synth"/>
</dbReference>
<gene>
    <name evidence="7" type="primary">aroC</name>
    <name evidence="9" type="ORF">CJ305_11160</name>
</gene>
<dbReference type="PROSITE" id="PS00789">
    <property type="entry name" value="CHORISMATE_SYNTHASE_3"/>
    <property type="match status" value="1"/>
</dbReference>
<feature type="binding site" evidence="7">
    <location>
        <position position="48"/>
    </location>
    <ligand>
        <name>NADP(+)</name>
        <dbReference type="ChEBI" id="CHEBI:58349"/>
    </ligand>
</feature>
<comment type="pathway">
    <text evidence="1 7 8">Metabolic intermediate biosynthesis; chorismate biosynthesis; chorismate from D-erythrose 4-phosphate and phosphoenolpyruvate: step 7/7.</text>
</comment>
<comment type="cofactor">
    <cofactor evidence="7 8">
        <name>FMNH2</name>
        <dbReference type="ChEBI" id="CHEBI:57618"/>
    </cofactor>
    <text evidence="7 8">Reduced FMN (FMNH(2)).</text>
</comment>
<evidence type="ECO:0000256" key="2">
    <source>
        <dbReference type="ARBA" id="ARBA00008014"/>
    </source>
</evidence>
<keyword evidence="7" id="KW-0521">NADP</keyword>
<reference evidence="9 10" key="1">
    <citation type="submission" date="2017-08" db="EMBL/GenBank/DDBJ databases">
        <title>The whole genome shortgun sequences of strain Leeuwenhoekiella nanhaiensis G18 from the South China Sea.</title>
        <authorList>
            <person name="Liu Q."/>
        </authorList>
    </citation>
    <scope>NUCLEOTIDE SEQUENCE [LARGE SCALE GENOMIC DNA]</scope>
    <source>
        <strain evidence="9 10">G18</strain>
    </source>
</reference>
<keyword evidence="5 7" id="KW-0057">Aromatic amino acid biosynthesis</keyword>
<feature type="binding site" evidence="7">
    <location>
        <position position="321"/>
    </location>
    <ligand>
        <name>FMN</name>
        <dbReference type="ChEBI" id="CHEBI:58210"/>
    </ligand>
</feature>
<dbReference type="FunFam" id="3.60.150.10:FF:000003">
    <property type="entry name" value="Chorismate synthase"/>
    <property type="match status" value="1"/>
</dbReference>
<comment type="subunit">
    <text evidence="7">Homotetramer.</text>
</comment>
<evidence type="ECO:0000256" key="5">
    <source>
        <dbReference type="ARBA" id="ARBA00023141"/>
    </source>
</evidence>
<dbReference type="HAMAP" id="MF_00300">
    <property type="entry name" value="Chorismate_synth"/>
    <property type="match status" value="1"/>
</dbReference>
<accession>A0A2G1VRA8</accession>
<dbReference type="GO" id="GO:0010181">
    <property type="term" value="F:FMN binding"/>
    <property type="evidence" value="ECO:0007669"/>
    <property type="project" value="TreeGrafter"/>
</dbReference>
<evidence type="ECO:0000256" key="8">
    <source>
        <dbReference type="RuleBase" id="RU000605"/>
    </source>
</evidence>
<keyword evidence="4 7" id="KW-0028">Amino-acid biosynthesis</keyword>
<evidence type="ECO:0000256" key="4">
    <source>
        <dbReference type="ARBA" id="ARBA00022605"/>
    </source>
</evidence>
<dbReference type="CDD" id="cd07304">
    <property type="entry name" value="Chorismate_synthase"/>
    <property type="match status" value="1"/>
</dbReference>
<keyword evidence="7" id="KW-0285">Flavoprotein</keyword>
<dbReference type="PROSITE" id="PS00788">
    <property type="entry name" value="CHORISMATE_SYNTHASE_2"/>
    <property type="match status" value="1"/>
</dbReference>
<keyword evidence="10" id="KW-1185">Reference proteome</keyword>
<feature type="binding site" evidence="7">
    <location>
        <begin position="239"/>
        <end position="240"/>
    </location>
    <ligand>
        <name>FMN</name>
        <dbReference type="ChEBI" id="CHEBI:58210"/>
    </ligand>
</feature>
<comment type="similarity">
    <text evidence="2 7 8">Belongs to the chorismate synthase family.</text>
</comment>
<dbReference type="Gene3D" id="3.60.150.10">
    <property type="entry name" value="Chorismate synthase AroC"/>
    <property type="match status" value="1"/>
</dbReference>
<comment type="function">
    <text evidence="7">Catalyzes the anti-1,4-elimination of the C-3 phosphate and the C-6 proR hydrogen from 5-enolpyruvylshikimate-3-phosphate (EPSP) to yield chorismate, which is the branch point compound that serves as the starting substrate for the three terminal pathways of aromatic amino acid biosynthesis. This reaction introduces a second double bond into the aromatic ring system.</text>
</comment>
<dbReference type="EC" id="4.2.3.5" evidence="3 7"/>
<feature type="binding site" evidence="7">
    <location>
        <begin position="295"/>
        <end position="299"/>
    </location>
    <ligand>
        <name>FMN</name>
        <dbReference type="ChEBI" id="CHEBI:58210"/>
    </ligand>
</feature>
<dbReference type="InterPro" id="IPR020541">
    <property type="entry name" value="Chorismate_synthase_CS"/>
</dbReference>
<dbReference type="PANTHER" id="PTHR21085:SF0">
    <property type="entry name" value="CHORISMATE SYNTHASE"/>
    <property type="match status" value="1"/>
</dbReference>
<dbReference type="PIRSF" id="PIRSF001456">
    <property type="entry name" value="Chorismate_synth"/>
    <property type="match status" value="1"/>
</dbReference>
<dbReference type="GO" id="GO:0004107">
    <property type="term" value="F:chorismate synthase activity"/>
    <property type="evidence" value="ECO:0007669"/>
    <property type="project" value="UniProtKB-UniRule"/>
</dbReference>
<dbReference type="OrthoDB" id="9771806at2"/>
<evidence type="ECO:0000256" key="6">
    <source>
        <dbReference type="ARBA" id="ARBA00023239"/>
    </source>
</evidence>
<keyword evidence="7" id="KW-0274">FAD</keyword>
<name>A0A2G1VRA8_9FLAO</name>
<dbReference type="GO" id="GO:0009423">
    <property type="term" value="P:chorismate biosynthetic process"/>
    <property type="evidence" value="ECO:0007669"/>
    <property type="project" value="UniProtKB-UniRule"/>
</dbReference>
<comment type="catalytic activity">
    <reaction evidence="7 8">
        <text>5-O-(1-carboxyvinyl)-3-phosphoshikimate = chorismate + phosphate</text>
        <dbReference type="Rhea" id="RHEA:21020"/>
        <dbReference type="ChEBI" id="CHEBI:29748"/>
        <dbReference type="ChEBI" id="CHEBI:43474"/>
        <dbReference type="ChEBI" id="CHEBI:57701"/>
        <dbReference type="EC" id="4.2.3.5"/>
    </reaction>
</comment>
<feature type="binding site" evidence="7">
    <location>
        <position position="280"/>
    </location>
    <ligand>
        <name>FMN</name>
        <dbReference type="ChEBI" id="CHEBI:58210"/>
    </ligand>
</feature>
<evidence type="ECO:0000256" key="7">
    <source>
        <dbReference type="HAMAP-Rule" id="MF_00300"/>
    </source>
</evidence>
<dbReference type="UniPathway" id="UPA00053">
    <property type="reaction ID" value="UER00090"/>
</dbReference>
<dbReference type="GO" id="GO:0005829">
    <property type="term" value="C:cytosol"/>
    <property type="evidence" value="ECO:0007669"/>
    <property type="project" value="TreeGrafter"/>
</dbReference>
<comment type="caution">
    <text evidence="9">The sequence shown here is derived from an EMBL/GenBank/DDBJ whole genome shotgun (WGS) entry which is preliminary data.</text>
</comment>
<dbReference type="Proteomes" id="UP000229433">
    <property type="component" value="Unassembled WGS sequence"/>
</dbReference>
<dbReference type="SUPFAM" id="SSF103263">
    <property type="entry name" value="Chorismate synthase, AroC"/>
    <property type="match status" value="1"/>
</dbReference>
<dbReference type="RefSeq" id="WP_099646362.1">
    <property type="nucleotide sequence ID" value="NZ_KZ319291.1"/>
</dbReference>
<sequence length="354" mass="38624">MAGNTFGKLFTLTTFGESHGEAIGGIIDGCPAGVEIDLDLVYKDMERRKPGQSKIVTQRKEPDSVNFFSGIFEGKTTGTPIGFNIVNTNQKSHDYSHIKDTYRPSHADYTYDQKYGIRDYRGGGRSSARETASRVAAGAIAKQFLKDIKINAFVDQVGDIRMTTPYQELDFDKIESNMVRCPDEAFAEKMIDKIKEIRKAGDTIGGTVMCVIQNVPVGLGEPVFDKLHAELGKAMLSINAVKGFEYGSGFHGASMLGSEHNDLFNKDGSTKTNLSGGIQGGISNGMDIYFRVAFKPVATIMQNQPTIDKEGNETEMQGKGRHDPCVVPRAVPIVEAMAALVLADYMLINKAAKI</sequence>
<dbReference type="PANTHER" id="PTHR21085">
    <property type="entry name" value="CHORISMATE SYNTHASE"/>
    <property type="match status" value="1"/>
</dbReference>
<evidence type="ECO:0000256" key="3">
    <source>
        <dbReference type="ARBA" id="ARBA00013036"/>
    </source>
</evidence>
<dbReference type="NCBIfam" id="TIGR00033">
    <property type="entry name" value="aroC"/>
    <property type="match status" value="1"/>
</dbReference>
<dbReference type="InterPro" id="IPR035904">
    <property type="entry name" value="Chorismate_synth_AroC_sf"/>
</dbReference>